<keyword evidence="8 15" id="KW-0418">Kinase</keyword>
<evidence type="ECO:0000256" key="9">
    <source>
        <dbReference type="ARBA" id="ARBA00022840"/>
    </source>
</evidence>
<dbReference type="GO" id="GO:0000155">
    <property type="term" value="F:phosphorelay sensor kinase activity"/>
    <property type="evidence" value="ECO:0007669"/>
    <property type="project" value="InterPro"/>
</dbReference>
<evidence type="ECO:0000256" key="8">
    <source>
        <dbReference type="ARBA" id="ARBA00022777"/>
    </source>
</evidence>
<organism evidence="15 16">
    <name type="scientific">Lamprobacter modestohalophilus</name>
    <dbReference type="NCBI Taxonomy" id="1064514"/>
    <lineage>
        <taxon>Bacteria</taxon>
        <taxon>Pseudomonadati</taxon>
        <taxon>Pseudomonadota</taxon>
        <taxon>Gammaproteobacteria</taxon>
        <taxon>Chromatiales</taxon>
        <taxon>Chromatiaceae</taxon>
        <taxon>Lamprobacter</taxon>
    </lineage>
</organism>
<sequence length="447" mass="49456">MSSIRRRLLLTLFVVWVTIWIAVAVVSVDRANHEVGELMDAQLAQTAHVLRQITHAGNLPNVVSTAQRLSPVGHAYESMISFQLWRGGRLISRFGAAPEEPLGQAPGFSNKVIADARWRVFGLSNQETGEALYVGQSYAIRQELIEYLTLHALRPILWSMPLAVLLIWLAVTDGLRPLRRLRSQITHRSADQLDPIEMRSIPTEIRPLTAALNGLMKRLDRALAAERHFAADASHELRTPFAAIRTHAQIAQRSKDAQERHEALAQLIRGIDRASHLISQLLILSRLHHRVNDGETTSCSLVAIAAQVVEEKLMVARTGEIALTLNTPPGEDALIDIPPSPLSILIGNLLDNAIKFSQRGGEVRVIVLGRRDHLLLHVIDSGPGIPAADRARVFDRFYRPVGQSKPGAGLGLSIVRRICDLYDADIELLDAESSSGLLVELRFRRSS</sequence>
<dbReference type="GO" id="GO:0005886">
    <property type="term" value="C:plasma membrane"/>
    <property type="evidence" value="ECO:0007669"/>
    <property type="project" value="TreeGrafter"/>
</dbReference>
<comment type="catalytic activity">
    <reaction evidence="1">
        <text>ATP + protein L-histidine = ADP + protein N-phospho-L-histidine.</text>
        <dbReference type="EC" id="2.7.13.3"/>
    </reaction>
</comment>
<dbReference type="InterPro" id="IPR003661">
    <property type="entry name" value="HisK_dim/P_dom"/>
</dbReference>
<dbReference type="Pfam" id="PF02518">
    <property type="entry name" value="HATPase_c"/>
    <property type="match status" value="1"/>
</dbReference>
<evidence type="ECO:0000256" key="1">
    <source>
        <dbReference type="ARBA" id="ARBA00000085"/>
    </source>
</evidence>
<dbReference type="CDD" id="cd00082">
    <property type="entry name" value="HisKA"/>
    <property type="match status" value="1"/>
</dbReference>
<dbReference type="CDD" id="cd00075">
    <property type="entry name" value="HATPase"/>
    <property type="match status" value="1"/>
</dbReference>
<feature type="domain" description="Histidine kinase" evidence="13">
    <location>
        <begin position="232"/>
        <end position="447"/>
    </location>
</feature>
<dbReference type="EMBL" id="NRRY01000030">
    <property type="protein sequence ID" value="MBK1620002.1"/>
    <property type="molecule type" value="Genomic_DNA"/>
</dbReference>
<dbReference type="Proteomes" id="UP001138768">
    <property type="component" value="Unassembled WGS sequence"/>
</dbReference>
<dbReference type="PANTHER" id="PTHR45436">
    <property type="entry name" value="SENSOR HISTIDINE KINASE YKOH"/>
    <property type="match status" value="1"/>
</dbReference>
<gene>
    <name evidence="15" type="ORF">CKO42_16455</name>
</gene>
<dbReference type="InterPro" id="IPR003660">
    <property type="entry name" value="HAMP_dom"/>
</dbReference>
<comment type="caution">
    <text evidence="15">The sequence shown here is derived from an EMBL/GenBank/DDBJ whole genome shotgun (WGS) entry which is preliminary data.</text>
</comment>
<dbReference type="SUPFAM" id="SSF47384">
    <property type="entry name" value="Homodimeric domain of signal transducing histidine kinase"/>
    <property type="match status" value="1"/>
</dbReference>
<dbReference type="PANTHER" id="PTHR45436:SF14">
    <property type="entry name" value="SENSOR PROTEIN QSEC"/>
    <property type="match status" value="1"/>
</dbReference>
<keyword evidence="11" id="KW-0902">Two-component regulatory system</keyword>
<comment type="subcellular location">
    <subcellularLocation>
        <location evidence="2">Membrane</location>
        <topology evidence="2">Multi-pass membrane protein</topology>
    </subcellularLocation>
</comment>
<keyword evidence="16" id="KW-1185">Reference proteome</keyword>
<evidence type="ECO:0000313" key="16">
    <source>
        <dbReference type="Proteomes" id="UP001138768"/>
    </source>
</evidence>
<dbReference type="PROSITE" id="PS50885">
    <property type="entry name" value="HAMP"/>
    <property type="match status" value="1"/>
</dbReference>
<keyword evidence="4" id="KW-0597">Phosphoprotein</keyword>
<evidence type="ECO:0000256" key="7">
    <source>
        <dbReference type="ARBA" id="ARBA00022741"/>
    </source>
</evidence>
<name>A0A9X0WAT7_9GAMM</name>
<keyword evidence="7" id="KW-0547">Nucleotide-binding</keyword>
<dbReference type="InterPro" id="IPR050428">
    <property type="entry name" value="TCS_sensor_his_kinase"/>
</dbReference>
<dbReference type="InterPro" id="IPR005467">
    <property type="entry name" value="His_kinase_dom"/>
</dbReference>
<accession>A0A9X0WAT7</accession>
<keyword evidence="5" id="KW-0808">Transferase</keyword>
<evidence type="ECO:0000256" key="10">
    <source>
        <dbReference type="ARBA" id="ARBA00022989"/>
    </source>
</evidence>
<dbReference type="InterPro" id="IPR036097">
    <property type="entry name" value="HisK_dim/P_sf"/>
</dbReference>
<dbReference type="SMART" id="SM00387">
    <property type="entry name" value="HATPase_c"/>
    <property type="match status" value="1"/>
</dbReference>
<keyword evidence="12" id="KW-0472">Membrane</keyword>
<keyword evidence="10" id="KW-1133">Transmembrane helix</keyword>
<evidence type="ECO:0000256" key="3">
    <source>
        <dbReference type="ARBA" id="ARBA00012438"/>
    </source>
</evidence>
<evidence type="ECO:0000259" key="14">
    <source>
        <dbReference type="PROSITE" id="PS50885"/>
    </source>
</evidence>
<dbReference type="InterPro" id="IPR036890">
    <property type="entry name" value="HATPase_C_sf"/>
</dbReference>
<dbReference type="PROSITE" id="PS50109">
    <property type="entry name" value="HIS_KIN"/>
    <property type="match status" value="1"/>
</dbReference>
<evidence type="ECO:0000256" key="5">
    <source>
        <dbReference type="ARBA" id="ARBA00022679"/>
    </source>
</evidence>
<evidence type="ECO:0000256" key="11">
    <source>
        <dbReference type="ARBA" id="ARBA00023012"/>
    </source>
</evidence>
<dbReference type="InterPro" id="IPR013727">
    <property type="entry name" value="2CSK_N"/>
</dbReference>
<dbReference type="AlphaFoldDB" id="A0A9X0WAT7"/>
<evidence type="ECO:0000256" key="2">
    <source>
        <dbReference type="ARBA" id="ARBA00004141"/>
    </source>
</evidence>
<evidence type="ECO:0000259" key="13">
    <source>
        <dbReference type="PROSITE" id="PS50109"/>
    </source>
</evidence>
<dbReference type="Gene3D" id="1.20.5.1040">
    <property type="entry name" value="Sensor protein qsec"/>
    <property type="match status" value="1"/>
</dbReference>
<dbReference type="PRINTS" id="PR00344">
    <property type="entry name" value="BCTRLSENSOR"/>
</dbReference>
<dbReference type="InterPro" id="IPR004358">
    <property type="entry name" value="Sig_transdc_His_kin-like_C"/>
</dbReference>
<evidence type="ECO:0000256" key="6">
    <source>
        <dbReference type="ARBA" id="ARBA00022692"/>
    </source>
</evidence>
<protein>
    <recommendedName>
        <fullName evidence="3">histidine kinase</fullName>
        <ecNumber evidence="3">2.7.13.3</ecNumber>
    </recommendedName>
</protein>
<proteinExistence type="predicted"/>
<evidence type="ECO:0000256" key="12">
    <source>
        <dbReference type="ARBA" id="ARBA00023136"/>
    </source>
</evidence>
<dbReference type="Gene3D" id="1.10.287.130">
    <property type="match status" value="1"/>
</dbReference>
<dbReference type="InterPro" id="IPR003594">
    <property type="entry name" value="HATPase_dom"/>
</dbReference>
<dbReference type="SMART" id="SM00388">
    <property type="entry name" value="HisKA"/>
    <property type="match status" value="1"/>
</dbReference>
<keyword evidence="6" id="KW-0812">Transmembrane</keyword>
<dbReference type="Pfam" id="PF08521">
    <property type="entry name" value="2CSK_N"/>
    <property type="match status" value="1"/>
</dbReference>
<evidence type="ECO:0000256" key="4">
    <source>
        <dbReference type="ARBA" id="ARBA00022553"/>
    </source>
</evidence>
<dbReference type="EC" id="2.7.13.3" evidence="3"/>
<keyword evidence="9" id="KW-0067">ATP-binding</keyword>
<dbReference type="GO" id="GO:0005524">
    <property type="term" value="F:ATP binding"/>
    <property type="evidence" value="ECO:0007669"/>
    <property type="project" value="UniProtKB-KW"/>
</dbReference>
<feature type="domain" description="HAMP" evidence="14">
    <location>
        <begin position="172"/>
        <end position="224"/>
    </location>
</feature>
<evidence type="ECO:0000313" key="15">
    <source>
        <dbReference type="EMBL" id="MBK1620002.1"/>
    </source>
</evidence>
<reference evidence="15 16" key="1">
    <citation type="journal article" date="2020" name="Microorganisms">
        <title>Osmotic Adaptation and Compatible Solute Biosynthesis of Phototrophic Bacteria as Revealed from Genome Analyses.</title>
        <authorList>
            <person name="Imhoff J.F."/>
            <person name="Rahn T."/>
            <person name="Kunzel S."/>
            <person name="Keller A."/>
            <person name="Neulinger S.C."/>
        </authorList>
    </citation>
    <scope>NUCLEOTIDE SEQUENCE [LARGE SCALE GENOMIC DNA]</scope>
    <source>
        <strain evidence="15 16">DSM 25653</strain>
    </source>
</reference>
<dbReference type="RefSeq" id="WP_200246377.1">
    <property type="nucleotide sequence ID" value="NZ_NRRY01000030.1"/>
</dbReference>
<dbReference type="SUPFAM" id="SSF55874">
    <property type="entry name" value="ATPase domain of HSP90 chaperone/DNA topoisomerase II/histidine kinase"/>
    <property type="match status" value="1"/>
</dbReference>
<dbReference type="Gene3D" id="3.30.565.10">
    <property type="entry name" value="Histidine kinase-like ATPase, C-terminal domain"/>
    <property type="match status" value="1"/>
</dbReference>
<dbReference type="Pfam" id="PF00512">
    <property type="entry name" value="HisKA"/>
    <property type="match status" value="1"/>
</dbReference>